<feature type="transmembrane region" description="Helical" evidence="1">
    <location>
        <begin position="36"/>
        <end position="56"/>
    </location>
</feature>
<feature type="transmembrane region" description="Helical" evidence="1">
    <location>
        <begin position="85"/>
        <end position="103"/>
    </location>
</feature>
<protein>
    <submittedName>
        <fullName evidence="2">DUF898 domain-containing protein</fullName>
    </submittedName>
</protein>
<feature type="transmembrane region" description="Helical" evidence="1">
    <location>
        <begin position="153"/>
        <end position="172"/>
    </location>
</feature>
<feature type="transmembrane region" description="Helical" evidence="1">
    <location>
        <begin position="281"/>
        <end position="304"/>
    </location>
</feature>
<evidence type="ECO:0000313" key="2">
    <source>
        <dbReference type="EMBL" id="MBG9389909.1"/>
    </source>
</evidence>
<keyword evidence="3" id="KW-1185">Reference proteome</keyword>
<proteinExistence type="predicted"/>
<feature type="transmembrane region" description="Helical" evidence="1">
    <location>
        <begin position="192"/>
        <end position="212"/>
    </location>
</feature>
<dbReference type="Pfam" id="PF05987">
    <property type="entry name" value="DUF898"/>
    <property type="match status" value="1"/>
</dbReference>
<evidence type="ECO:0000313" key="3">
    <source>
        <dbReference type="Proteomes" id="UP000651050"/>
    </source>
</evidence>
<dbReference type="InterPro" id="IPR010295">
    <property type="entry name" value="DUF898"/>
</dbReference>
<sequence length="409" mass="44510">MKSKPSAAVDRIDTRATGTGIQPYPLEFSGSGPEFFRVWIVNLLLTIVTLGFYTPFARKRTAQYFYGHTLVANSPLEFTAQQRKMVFGFLLLVVLYVAFKLLAETGQDTWAALFLFTGAALAPYFWASAMRFRLGATRWRGVRLQFAAGWGEVYKASWPVFAAAVVWIGVVASLQMLAPGARASGAGIGRHLLIVALLVLGVALILTLLCVIRLEYNYKALLVSRAYAGAQPGRWKPVYGDFVRIWLATLGVLAGGALAFALVASAAIASGVAFAPAKRDGLAVVLAIVAGLLAILFAIVVVTSPARAYREARMFQLVWNNVGVSTIARFKCNLRARRYVLLRMKNMVLTMLTLGFYRPFARVSEYRMKTESVTLHVKGGLDQLVGMLAQQQDGLGDALADAVGLDLIG</sequence>
<reference evidence="2" key="1">
    <citation type="submission" date="2020-11" db="EMBL/GenBank/DDBJ databases">
        <title>Bacterial whole genome sequence for Caenimonas sp. DR4.4.</title>
        <authorList>
            <person name="Le V."/>
            <person name="Ko S.-R."/>
            <person name="Ahn C.-Y."/>
            <person name="Oh H.-M."/>
        </authorList>
    </citation>
    <scope>NUCLEOTIDE SEQUENCE</scope>
    <source>
        <strain evidence="2">DR4.4</strain>
    </source>
</reference>
<organism evidence="2 3">
    <name type="scientific">Caenimonas aquaedulcis</name>
    <dbReference type="NCBI Taxonomy" id="2793270"/>
    <lineage>
        <taxon>Bacteria</taxon>
        <taxon>Pseudomonadati</taxon>
        <taxon>Pseudomonadota</taxon>
        <taxon>Betaproteobacteria</taxon>
        <taxon>Burkholderiales</taxon>
        <taxon>Comamonadaceae</taxon>
        <taxon>Caenimonas</taxon>
    </lineage>
</organism>
<dbReference type="RefSeq" id="WP_196987680.1">
    <property type="nucleotide sequence ID" value="NZ_JADWYS010000001.1"/>
</dbReference>
<keyword evidence="1" id="KW-1133">Transmembrane helix</keyword>
<feature type="transmembrane region" description="Helical" evidence="1">
    <location>
        <begin position="109"/>
        <end position="132"/>
    </location>
</feature>
<gene>
    <name evidence="2" type="ORF">I5803_17900</name>
</gene>
<name>A0A931H749_9BURK</name>
<keyword evidence="1" id="KW-0812">Transmembrane</keyword>
<keyword evidence="1" id="KW-0472">Membrane</keyword>
<feature type="transmembrane region" description="Helical" evidence="1">
    <location>
        <begin position="339"/>
        <end position="357"/>
    </location>
</feature>
<dbReference type="AlphaFoldDB" id="A0A931H749"/>
<dbReference type="EMBL" id="JADWYS010000001">
    <property type="protein sequence ID" value="MBG9389909.1"/>
    <property type="molecule type" value="Genomic_DNA"/>
</dbReference>
<dbReference type="Proteomes" id="UP000651050">
    <property type="component" value="Unassembled WGS sequence"/>
</dbReference>
<evidence type="ECO:0000256" key="1">
    <source>
        <dbReference type="SAM" id="Phobius"/>
    </source>
</evidence>
<accession>A0A931H749</accession>
<comment type="caution">
    <text evidence="2">The sequence shown here is derived from an EMBL/GenBank/DDBJ whole genome shotgun (WGS) entry which is preliminary data.</text>
</comment>
<feature type="transmembrane region" description="Helical" evidence="1">
    <location>
        <begin position="245"/>
        <end position="275"/>
    </location>
</feature>